<organism evidence="2 3">
    <name type="scientific">Chryseobacterium lactis</name>
    <dbReference type="NCBI Taxonomy" id="1241981"/>
    <lineage>
        <taxon>Bacteria</taxon>
        <taxon>Pseudomonadati</taxon>
        <taxon>Bacteroidota</taxon>
        <taxon>Flavobacteriia</taxon>
        <taxon>Flavobacteriales</taxon>
        <taxon>Weeksellaceae</taxon>
        <taxon>Chryseobacterium group</taxon>
        <taxon>Chryseobacterium</taxon>
    </lineage>
</organism>
<name>A0A3G6RBZ0_CHRLC</name>
<proteinExistence type="predicted"/>
<reference evidence="1 4" key="2">
    <citation type="submission" date="2018-11" db="EMBL/GenBank/DDBJ databases">
        <title>Proposal to divide the Flavobacteriaceae and reorganize its genera based on Amino Acid Identity values calculated from whole genome sequences.</title>
        <authorList>
            <person name="Nicholson A.C."/>
            <person name="Gulvik C.A."/>
            <person name="Whitney A.M."/>
            <person name="Humrighouse B.W."/>
            <person name="Bell M."/>
            <person name="Holmes B."/>
            <person name="Steigerwalt A.G."/>
            <person name="Villarma A."/>
            <person name="Sheth M."/>
            <person name="Batra D."/>
            <person name="Pryor J."/>
            <person name="Bernardet J.-F."/>
            <person name="Hugo C."/>
            <person name="Kampfer P."/>
            <person name="Newman J."/>
            <person name="McQuiston J.R."/>
        </authorList>
    </citation>
    <scope>NUCLEOTIDE SEQUENCE [LARGE SCALE GENOMIC DNA]</scope>
    <source>
        <strain evidence="1 4">KC_1864</strain>
    </source>
</reference>
<evidence type="ECO:0000313" key="2">
    <source>
        <dbReference type="EMBL" id="PNW14134.1"/>
    </source>
</evidence>
<keyword evidence="4" id="KW-1185">Reference proteome</keyword>
<dbReference type="RefSeq" id="WP_103291441.1">
    <property type="nucleotide sequence ID" value="NZ_CP033924.1"/>
</dbReference>
<dbReference type="EMBL" id="PPEH01000003">
    <property type="protein sequence ID" value="PNW14134.1"/>
    <property type="molecule type" value="Genomic_DNA"/>
</dbReference>
<evidence type="ECO:0000313" key="4">
    <source>
        <dbReference type="Proteomes" id="UP000279972"/>
    </source>
</evidence>
<accession>A0A3G6RBZ0</accession>
<reference evidence="2 3" key="1">
    <citation type="submission" date="2018-01" db="EMBL/GenBank/DDBJ databases">
        <title>Draft genome sequences of Chryseobacterium lactis NCTC11390, Chryseobacterium oncorhynchi 701B-08, and Chryseobacterium viscerum 687B-08.</title>
        <authorList>
            <person name="Jeong J.-J."/>
            <person name="Lee Y.J."/>
            <person name="Park B."/>
            <person name="Choi I.-G."/>
            <person name="Kim K.D."/>
        </authorList>
    </citation>
    <scope>NUCLEOTIDE SEQUENCE [LARGE SCALE GENOMIC DNA]</scope>
    <source>
        <strain evidence="2 3">NCTC11390</strain>
    </source>
</reference>
<dbReference type="Proteomes" id="UP000236262">
    <property type="component" value="Unassembled WGS sequence"/>
</dbReference>
<evidence type="ECO:0000313" key="3">
    <source>
        <dbReference type="Proteomes" id="UP000236262"/>
    </source>
</evidence>
<evidence type="ECO:0000313" key="1">
    <source>
        <dbReference type="EMBL" id="AZA82190.1"/>
    </source>
</evidence>
<dbReference type="Proteomes" id="UP000279972">
    <property type="component" value="Chromosome"/>
</dbReference>
<dbReference type="AlphaFoldDB" id="A0A3G6RBZ0"/>
<gene>
    <name evidence="2" type="ORF">C1637_09830</name>
    <name evidence="1" type="ORF">EG342_09870</name>
</gene>
<dbReference type="EMBL" id="CP033924">
    <property type="protein sequence ID" value="AZA82190.1"/>
    <property type="molecule type" value="Genomic_DNA"/>
</dbReference>
<protein>
    <submittedName>
        <fullName evidence="2">Uncharacterized protein</fullName>
    </submittedName>
</protein>
<dbReference type="KEGG" id="clac:EG342_09870"/>
<sequence length="85" mass="10033">MTKEEKIPFTKNTKEARQALESLGFRPLSFFQGKEFICGLISTIANARESWKEKDYSTFDIKEDYHEDNPCDLETFIKKIKTYEN</sequence>